<dbReference type="GO" id="GO:0052917">
    <property type="term" value="F:dol-P-Man:Man(7)GlcNAc(2)-PP-Dol alpha-1,6-mannosyltransferase activity"/>
    <property type="evidence" value="ECO:0007669"/>
    <property type="project" value="UniProtKB-EC"/>
</dbReference>
<evidence type="ECO:0000256" key="3">
    <source>
        <dbReference type="ARBA" id="ARBA00007063"/>
    </source>
</evidence>
<dbReference type="OrthoDB" id="19039at2759"/>
<keyword evidence="13" id="KW-0732">Signal</keyword>
<feature type="transmembrane region" description="Helical" evidence="12">
    <location>
        <begin position="176"/>
        <end position="204"/>
    </location>
</feature>
<keyword evidence="5 14" id="KW-0808">Transferase</keyword>
<evidence type="ECO:0000313" key="15">
    <source>
        <dbReference type="Proteomes" id="UP000266673"/>
    </source>
</evidence>
<evidence type="ECO:0000256" key="5">
    <source>
        <dbReference type="ARBA" id="ARBA00022679"/>
    </source>
</evidence>
<comment type="subcellular location">
    <subcellularLocation>
        <location evidence="1 12">Endoplasmic reticulum membrane</location>
        <topology evidence="1 12">Multi-pass membrane protein</topology>
    </subcellularLocation>
</comment>
<feature type="chain" id="PRO_5017385505" description="Mannosyltransferase" evidence="13">
    <location>
        <begin position="27"/>
        <end position="519"/>
    </location>
</feature>
<dbReference type="STRING" id="44941.A0A397V5M3"/>
<reference evidence="14 15" key="1">
    <citation type="submission" date="2018-06" db="EMBL/GenBank/DDBJ databases">
        <title>Comparative genomics reveals the genomic features of Rhizophagus irregularis, R. cerebriforme, R. diaphanum and Gigaspora rosea, and their symbiotic lifestyle signature.</title>
        <authorList>
            <person name="Morin E."/>
            <person name="San Clemente H."/>
            <person name="Chen E.C.H."/>
            <person name="De La Providencia I."/>
            <person name="Hainaut M."/>
            <person name="Kuo A."/>
            <person name="Kohler A."/>
            <person name="Murat C."/>
            <person name="Tang N."/>
            <person name="Roy S."/>
            <person name="Loubradou J."/>
            <person name="Henrissat B."/>
            <person name="Grigoriev I.V."/>
            <person name="Corradi N."/>
            <person name="Roux C."/>
            <person name="Martin F.M."/>
        </authorList>
    </citation>
    <scope>NUCLEOTIDE SEQUENCE [LARGE SCALE GENOMIC DNA]</scope>
    <source>
        <strain evidence="14 15">DAOM 194757</strain>
    </source>
</reference>
<sequence length="519" mass="60400">MDKYDFLLGCLITLHLLLCPFTKVEESFNLQASHDIMEFGISLEALKKYDHFEFPGVVPRTFVGPLLLSLVSWPTSKTLELLIPHLNKFTRQYIVRFFLGISTSFALSYFRSYIAKYFGYRVSIAFGILSACQFHTIFWASRTLPNMFAFPLVIFSYSYWISAINSSESNPKLLSMIYYMTFTAVIFRFEVGVLLAIIVLLELWIGTLKFFDTLRVGIISGVISLGVSCFIDTYFWQTRLMWPEGYVFYFNAILGKSVEWGVLPFNAYFTTFLPRLLLMSLPLCIFSVFSDLRTRRFLTPILAFIGGFSFLGHKEWRFIIYVVPIFNLCAAIGWITMYQKYSRFIIINRLISTLVIISFLISTMMVITSSYNYPGGVALQKIHIIQSDNTQARIHLDVYTAMTGASRFGQLRNDWMYYKNESHSLPIDYTGYTHLLTSTPHFHEAYFEIIDTVYGYEKILLKNPSIIIQNWLNSFQNFDLNHMKEFLESLLPVQIIIEPKVWIMKRHNISDFMEGEHLF</sequence>
<proteinExistence type="inferred from homology"/>
<dbReference type="GO" id="GO:0005789">
    <property type="term" value="C:endoplasmic reticulum membrane"/>
    <property type="evidence" value="ECO:0007669"/>
    <property type="project" value="UniProtKB-SubCell"/>
</dbReference>
<comment type="function">
    <text evidence="10">Mannosyltransferase that operates in the biosynthetic pathway of dolichol-linked oligosaccharides, the glycan precursors employed in protein asparagine (N)-glycosylation. The assembly of dolichol-linked oligosaccharides begins on the cytosolic side of the endoplasmic reticulum membrane and finishes in its lumen. The sequential addition of sugars to dolichol pyrophosphate produces dolichol-linked oligosaccharides containing fourteen sugars, including two GlcNAcs, nine mannoses and three glucoses. Once assembled, the oligosaccharide is transferred from the lipid to nascent proteins by oligosaccharyltransferases. In the lumen of the endoplasmic reticulum, adds the eighth mannose residue in an alpha-1,6 linkage onto Man(7)GlcNAc(2)-PP-dolichol to produce Man(8)GlcNAc(2)-PP-dolichol.</text>
</comment>
<feature type="transmembrane region" description="Helical" evidence="12">
    <location>
        <begin position="296"/>
        <end position="312"/>
    </location>
</feature>
<evidence type="ECO:0000256" key="1">
    <source>
        <dbReference type="ARBA" id="ARBA00004477"/>
    </source>
</evidence>
<dbReference type="PANTHER" id="PTHR22760">
    <property type="entry name" value="GLYCOSYLTRANSFERASE"/>
    <property type="match status" value="1"/>
</dbReference>
<evidence type="ECO:0000313" key="14">
    <source>
        <dbReference type="EMBL" id="RIB17342.1"/>
    </source>
</evidence>
<evidence type="ECO:0000256" key="2">
    <source>
        <dbReference type="ARBA" id="ARBA00004922"/>
    </source>
</evidence>
<feature type="transmembrane region" description="Helical" evidence="12">
    <location>
        <begin position="216"/>
        <end position="236"/>
    </location>
</feature>
<dbReference type="InterPro" id="IPR005599">
    <property type="entry name" value="GPI_mannosylTrfase"/>
</dbReference>
<protein>
    <recommendedName>
        <fullName evidence="12">Mannosyltransferase</fullName>
        <ecNumber evidence="12">2.4.1.-</ecNumber>
    </recommendedName>
</protein>
<keyword evidence="8 12" id="KW-1133">Transmembrane helix</keyword>
<dbReference type="EMBL" id="QKWP01000613">
    <property type="protein sequence ID" value="RIB17342.1"/>
    <property type="molecule type" value="Genomic_DNA"/>
</dbReference>
<feature type="signal peptide" evidence="13">
    <location>
        <begin position="1"/>
        <end position="26"/>
    </location>
</feature>
<dbReference type="GO" id="GO:0006487">
    <property type="term" value="P:protein N-linked glycosylation"/>
    <property type="evidence" value="ECO:0007669"/>
    <property type="project" value="TreeGrafter"/>
</dbReference>
<dbReference type="EC" id="2.4.1.-" evidence="12"/>
<keyword evidence="9 12" id="KW-0472">Membrane</keyword>
<feature type="transmembrane region" description="Helical" evidence="12">
    <location>
        <begin position="267"/>
        <end position="289"/>
    </location>
</feature>
<feature type="transmembrane region" description="Helical" evidence="12">
    <location>
        <begin position="118"/>
        <end position="140"/>
    </location>
</feature>
<evidence type="ECO:0000256" key="8">
    <source>
        <dbReference type="ARBA" id="ARBA00022989"/>
    </source>
</evidence>
<gene>
    <name evidence="14" type="ORF">C2G38_1968938</name>
</gene>
<evidence type="ECO:0000256" key="10">
    <source>
        <dbReference type="ARBA" id="ARBA00044721"/>
    </source>
</evidence>
<comment type="similarity">
    <text evidence="3 12">Belongs to the glycosyltransferase 22 family.</text>
</comment>
<evidence type="ECO:0000256" key="4">
    <source>
        <dbReference type="ARBA" id="ARBA00022676"/>
    </source>
</evidence>
<organism evidence="14 15">
    <name type="scientific">Gigaspora rosea</name>
    <dbReference type="NCBI Taxonomy" id="44941"/>
    <lineage>
        <taxon>Eukaryota</taxon>
        <taxon>Fungi</taxon>
        <taxon>Fungi incertae sedis</taxon>
        <taxon>Mucoromycota</taxon>
        <taxon>Glomeromycotina</taxon>
        <taxon>Glomeromycetes</taxon>
        <taxon>Diversisporales</taxon>
        <taxon>Gigasporaceae</taxon>
        <taxon>Gigaspora</taxon>
    </lineage>
</organism>
<dbReference type="Pfam" id="PF03901">
    <property type="entry name" value="Glyco_transf_22"/>
    <property type="match status" value="1"/>
</dbReference>
<feature type="transmembrane region" description="Helical" evidence="12">
    <location>
        <begin position="93"/>
        <end position="112"/>
    </location>
</feature>
<evidence type="ECO:0000256" key="6">
    <source>
        <dbReference type="ARBA" id="ARBA00022692"/>
    </source>
</evidence>
<keyword evidence="15" id="KW-1185">Reference proteome</keyword>
<comment type="pathway">
    <text evidence="2">Protein modification; protein glycosylation.</text>
</comment>
<feature type="transmembrane region" description="Helical" evidence="12">
    <location>
        <begin position="318"/>
        <end position="338"/>
    </location>
</feature>
<evidence type="ECO:0000256" key="9">
    <source>
        <dbReference type="ARBA" id="ARBA00023136"/>
    </source>
</evidence>
<feature type="transmembrane region" description="Helical" evidence="12">
    <location>
        <begin position="147"/>
        <end position="164"/>
    </location>
</feature>
<keyword evidence="6 12" id="KW-0812">Transmembrane</keyword>
<name>A0A397V5M3_9GLOM</name>
<dbReference type="PANTHER" id="PTHR22760:SF1">
    <property type="entry name" value="DOL-P-MAN:MAN(7)GLCNAC(2)-PP-DOL ALPHA-1,6-MANNOSYLTRANSFERASE"/>
    <property type="match status" value="1"/>
</dbReference>
<dbReference type="UniPathway" id="UPA00378"/>
<dbReference type="AlphaFoldDB" id="A0A397V5M3"/>
<evidence type="ECO:0000256" key="12">
    <source>
        <dbReference type="RuleBase" id="RU363075"/>
    </source>
</evidence>
<comment type="catalytic activity">
    <reaction evidence="11">
        <text>an alpha-D-Man-(1-&gt;2)-alpha-D-Man-(1-&gt;2)-alpha-D-Man-(1-&gt;3)-[alpha-D-Man-(1-&gt;2)-alpha-D-Man-(1-&gt;3)-alpha-D-Man-(1-&gt;6)]-beta-D-Man-(1-&gt;4)-beta-D-GlcNAc-(1-&gt;4)-alpha-D-GlcNAc-diphospho-di-trans,poly-cis-dolichol + a di-trans,poly-cis-dolichyl beta-D-mannosyl phosphate = an alpha-D-Man-(1-&gt;2)-alpha-D-Man-(1-&gt;2)-alpha-D-Man-(1-&gt;3)-[alpha-D-Man-(1-&gt;2)-alpha-D-Man-(1-&gt;3)-[alpha-D-Man-(1-&gt;6)]-alpha-D-Man-(1-&gt;6)]-beta-D-Man-(1-&gt;4)-beta-D-GlcNAc-(1-&gt;4)-alpha-D-GlcNAc-diphospho-di-trans,poly-cis-dolichol + a di-trans,poly-cis-dolichyl phosphate + H(+)</text>
        <dbReference type="Rhea" id="RHEA:29535"/>
        <dbReference type="Rhea" id="RHEA-COMP:19498"/>
        <dbReference type="Rhea" id="RHEA-COMP:19501"/>
        <dbReference type="Rhea" id="RHEA-COMP:19518"/>
        <dbReference type="Rhea" id="RHEA-COMP:19519"/>
        <dbReference type="ChEBI" id="CHEBI:15378"/>
        <dbReference type="ChEBI" id="CHEBI:57683"/>
        <dbReference type="ChEBI" id="CHEBI:58211"/>
        <dbReference type="ChEBI" id="CHEBI:132517"/>
        <dbReference type="ChEBI" id="CHEBI:132519"/>
        <dbReference type="EC" id="2.4.1.260"/>
    </reaction>
    <physiologicalReaction direction="left-to-right" evidence="11">
        <dbReference type="Rhea" id="RHEA:29536"/>
    </physiologicalReaction>
</comment>
<accession>A0A397V5M3</accession>
<feature type="transmembrane region" description="Helical" evidence="12">
    <location>
        <begin position="350"/>
        <end position="371"/>
    </location>
</feature>
<evidence type="ECO:0000256" key="13">
    <source>
        <dbReference type="SAM" id="SignalP"/>
    </source>
</evidence>
<dbReference type="Proteomes" id="UP000266673">
    <property type="component" value="Unassembled WGS sequence"/>
</dbReference>
<evidence type="ECO:0000256" key="11">
    <source>
        <dbReference type="ARBA" id="ARBA00048899"/>
    </source>
</evidence>
<keyword evidence="7 12" id="KW-0256">Endoplasmic reticulum</keyword>
<comment type="caution">
    <text evidence="14">The sequence shown here is derived from an EMBL/GenBank/DDBJ whole genome shotgun (WGS) entry which is preliminary data.</text>
</comment>
<evidence type="ECO:0000256" key="7">
    <source>
        <dbReference type="ARBA" id="ARBA00022824"/>
    </source>
</evidence>
<keyword evidence="4 12" id="KW-0328">Glycosyltransferase</keyword>